<protein>
    <submittedName>
        <fullName evidence="2">DUF262 domain-containing protein</fullName>
    </submittedName>
</protein>
<dbReference type="EMBL" id="VWXC01000032">
    <property type="protein sequence ID" value="NIG22166.1"/>
    <property type="molecule type" value="Genomic_DNA"/>
</dbReference>
<dbReference type="Proteomes" id="UP001515780">
    <property type="component" value="Unassembled WGS sequence"/>
</dbReference>
<evidence type="ECO:0000259" key="1">
    <source>
        <dbReference type="Pfam" id="PF03235"/>
    </source>
</evidence>
<accession>A0ABX0S036</accession>
<sequence>MMSSNITPKLVQTLFEMYQKEILTVNRRYQRKLVWSLAEKEKFIDSLVNGYPIPLIITSKQNNDSTKIEILDGLQRLNAITSFIECEYSLNGHYFNLDSITLTKQLKENGALSQKEPVLSSENCSRLLNYEVPFSTSSSNTNEFIDETFRRINTGGRTLSKQDVRQAGSLGLIPDTINKIASYIRKDSSRTDVVTLRGMKNISISDDDLNYGINIKDIFWVKNNIILKEDVKKSRDEELIAHLLSYALLKDKSHTTSYYLDRLYDHSSDESQLLSQEIYKYSQDYIIKTFNHVFDEMQTIYKDDRDNFSESVYGNGKKIKSALSFQVVFLAIYELIIIKGKRINNYKNLHTSLCGAYDKHYQNILSKDKKWSNTDRHSLIKSTIGVIEDNFSNSKDGTFEPGGWIKNLENIINESKTESNYYDYKAGLVTTSPLSDSINLQLVDKIIKTLSAMTNTYTGECMVIVGVAENIEGAKNHQAAFGKSYIKYSDVYITGIDSEAMYISDSVDSYIKKIKDLLKNSTKATKAFLESIVQNSVNFTYKDKEILILIAKRGQSPTPFDGKYYVRNFSHNAEVPIGSDEFNDLFIKFASNKP</sequence>
<dbReference type="InterPro" id="IPR004919">
    <property type="entry name" value="GmrSD_N"/>
</dbReference>
<dbReference type="PANTHER" id="PTHR39639:SF1">
    <property type="entry name" value="DUF262 DOMAIN-CONTAINING PROTEIN"/>
    <property type="match status" value="1"/>
</dbReference>
<comment type="caution">
    <text evidence="2">The sequence shown here is derived from an EMBL/GenBank/DDBJ whole genome shotgun (WGS) entry which is preliminary data.</text>
</comment>
<organism evidence="2 3">
    <name type="scientific">Candidatus Pantoea communis</name>
    <dbReference type="NCBI Taxonomy" id="2608354"/>
    <lineage>
        <taxon>Bacteria</taxon>
        <taxon>Pseudomonadati</taxon>
        <taxon>Pseudomonadota</taxon>
        <taxon>Gammaproteobacteria</taxon>
        <taxon>Enterobacterales</taxon>
        <taxon>Erwiniaceae</taxon>
        <taxon>Pantoea</taxon>
    </lineage>
</organism>
<gene>
    <name evidence="2" type="ORF">F3J37_26280</name>
</gene>
<name>A0ABX0S036_9GAMM</name>
<dbReference type="PANTHER" id="PTHR39639">
    <property type="entry name" value="CHROMOSOME 16, WHOLE GENOME SHOTGUN SEQUENCE"/>
    <property type="match status" value="1"/>
</dbReference>
<dbReference type="InterPro" id="IPR038461">
    <property type="entry name" value="Schlafen_AlbA_2_dom_sf"/>
</dbReference>
<proteinExistence type="predicted"/>
<evidence type="ECO:0000313" key="3">
    <source>
        <dbReference type="Proteomes" id="UP001515780"/>
    </source>
</evidence>
<dbReference type="RefSeq" id="WP_166936574.1">
    <property type="nucleotide sequence ID" value="NZ_VWXC01000032.1"/>
</dbReference>
<reference evidence="2 3" key="1">
    <citation type="journal article" date="2019" name="bioRxiv">
        <title>Bacteria contribute to plant secondary compound degradation in a generalist herbivore system.</title>
        <authorList>
            <person name="Francoeur C.B."/>
            <person name="Khadempour L."/>
            <person name="Moreira-Soto R.D."/>
            <person name="Gotting K."/>
            <person name="Book A.J."/>
            <person name="Pinto-Tomas A.A."/>
            <person name="Keefover-Ring K."/>
            <person name="Currie C.R."/>
        </authorList>
    </citation>
    <scope>NUCLEOTIDE SEQUENCE [LARGE SCALE GENOMIC DNA]</scope>
    <source>
        <strain evidence="2">Al-1710</strain>
    </source>
</reference>
<feature type="domain" description="GmrSD restriction endonucleases N-terminal" evidence="1">
    <location>
        <begin position="13"/>
        <end position="167"/>
    </location>
</feature>
<evidence type="ECO:0000313" key="2">
    <source>
        <dbReference type="EMBL" id="NIG22166.1"/>
    </source>
</evidence>
<dbReference type="Pfam" id="PF03235">
    <property type="entry name" value="GmrSD_N"/>
    <property type="match status" value="1"/>
</dbReference>
<keyword evidence="3" id="KW-1185">Reference proteome</keyword>
<dbReference type="Gene3D" id="3.30.950.30">
    <property type="entry name" value="Schlafen, AAA domain"/>
    <property type="match status" value="1"/>
</dbReference>